<dbReference type="GO" id="GO:0005886">
    <property type="term" value="C:plasma membrane"/>
    <property type="evidence" value="ECO:0007669"/>
    <property type="project" value="UniProtKB-SubCell"/>
</dbReference>
<evidence type="ECO:0000256" key="15">
    <source>
        <dbReference type="HAMAP-Rule" id="MF_01382"/>
    </source>
</evidence>
<evidence type="ECO:0000256" key="6">
    <source>
        <dbReference type="ARBA" id="ARBA00022519"/>
    </source>
</evidence>
<sequence>MFASILRKVFGSRNDRLLKKLQKHVNAINALEAEYEALDDAALKQKTAEFQQRLKDGASLDDILIEAFAVVREASKRVYGMRHFDVQMLGGQVLHSGKIAEMRTGEGKTLTSTLPTYLNALTGRGVHVITVNDYLAKRDANWSRALFEYLGLTVGCNVPGMAPDQKREAYQADITYGTNNEFGFDYLRDNMAFSPQDRVQRELYYAVIDEVDSILIDEARTPLIISGAAEDSSELYLRINQIIPELTRQDKEDEEGQHGDGDFTIDEKAKQIHLTEHGQIHVEEIMKREGLLKEEESLFDAGNISLLHHVNAALRAHKLFTKDVDYIVKDDNIVIVDEHTGRTMEGRRWSEGLHQAVEAKEGVKIQNENQTLASITFQNYFRLYEKLSGMTGTADTEAFEFNHIYSLETVVIPTNRAMVRDDKADLIYLTAQEKYDAIVEDIRRCVKRGQPTLVGTVSIENSELLSRILKKEKIPHKVLNAKFHAQEADIVAQAGRPGAVTIATNMAGRGTDIVLGGNWQAEVDKLENPTEAQIQKIKDQWKADHDTVLAAGGLHIIGTERHESRRIDNQLRGRAGRQGDPGSSRFYLSLDDALMRIFASEKMASMMKRLGMEKGEAIEHPWVTRAIENAQRKVEGRNFDIRKQLLEYDDVANDQRKVIYEQRNELLDEADISDTVQAIREDVIAEVVDEYIPPQSLEEMWDVAGLEQRLKADFALDAPIQQWLDADDKLYEEKLREKILDELNTAYKAKEEMVGAPVLRQFEKAVMLQNLDSNWKEHLAAMDHLRQGIHLRGYAQKNPKQEYKREAFELFSNMLEGLKLEVITILSRVQVRAESDVEKVEEQRRQADEVPKSFQHAGPDGEPSDEMSGQQAGMREGPKVGRNDPCPCGSGKKYKQCHGKLK</sequence>
<dbReference type="SMART" id="SM00958">
    <property type="entry name" value="SecA_PP_bind"/>
    <property type="match status" value="1"/>
</dbReference>
<evidence type="ECO:0000256" key="14">
    <source>
        <dbReference type="ARBA" id="ARBA00023136"/>
    </source>
</evidence>
<dbReference type="SMART" id="SM00957">
    <property type="entry name" value="SecA_DEAD"/>
    <property type="match status" value="1"/>
</dbReference>
<dbReference type="GO" id="GO:0031522">
    <property type="term" value="C:cell envelope Sec protein transport complex"/>
    <property type="evidence" value="ECO:0007669"/>
    <property type="project" value="UniProtKB-ARBA"/>
</dbReference>
<comment type="caution">
    <text evidence="22">The sequence shown here is derived from an EMBL/GenBank/DDBJ whole genome shotgun (WGS) entry which is preliminary data.</text>
</comment>
<dbReference type="EMBL" id="MJIC01000016">
    <property type="protein sequence ID" value="OFI32626.1"/>
    <property type="molecule type" value="Genomic_DNA"/>
</dbReference>
<evidence type="ECO:0000256" key="10">
    <source>
        <dbReference type="ARBA" id="ARBA00022840"/>
    </source>
</evidence>
<dbReference type="InterPro" id="IPR020937">
    <property type="entry name" value="SecA_CS"/>
</dbReference>
<proteinExistence type="inferred from homology"/>
<keyword evidence="23" id="KW-1185">Reference proteome</keyword>
<evidence type="ECO:0000259" key="21">
    <source>
        <dbReference type="PROSITE" id="PS51196"/>
    </source>
</evidence>
<dbReference type="GO" id="GO:0006605">
    <property type="term" value="P:protein targeting"/>
    <property type="evidence" value="ECO:0007669"/>
    <property type="project" value="UniProtKB-UniRule"/>
</dbReference>
<dbReference type="OrthoDB" id="9805579at2"/>
<dbReference type="GO" id="GO:0043952">
    <property type="term" value="P:protein transport by the Sec complex"/>
    <property type="evidence" value="ECO:0007669"/>
    <property type="project" value="TreeGrafter"/>
</dbReference>
<gene>
    <name evidence="15" type="primary">secA</name>
    <name evidence="22" type="ORF">BFC17_05590</name>
</gene>
<dbReference type="STRING" id="1856405.BFC17_05590"/>
<keyword evidence="17" id="KW-0175">Coiled coil</keyword>
<protein>
    <recommendedName>
        <fullName evidence="15 16">Protein translocase subunit SecA</fullName>
        <ecNumber evidence="15">7.4.2.8</ecNumber>
    </recommendedName>
</protein>
<comment type="subunit">
    <text evidence="15">Monomer and homodimer. Part of the essential Sec protein translocation apparatus which comprises SecA, SecYEG and auxiliary proteins SecDF-YajC and YidC.</text>
</comment>
<dbReference type="SUPFAM" id="SSF81886">
    <property type="entry name" value="Helical scaffold and wing domains of SecA"/>
    <property type="match status" value="1"/>
</dbReference>
<evidence type="ECO:0000259" key="19">
    <source>
        <dbReference type="PROSITE" id="PS51192"/>
    </source>
</evidence>
<dbReference type="NCBIfam" id="TIGR00963">
    <property type="entry name" value="secA"/>
    <property type="match status" value="1"/>
</dbReference>
<evidence type="ECO:0000313" key="23">
    <source>
        <dbReference type="Proteomes" id="UP000176037"/>
    </source>
</evidence>
<name>A0A1E8FA21_9ALTE</name>
<dbReference type="Gene3D" id="3.40.50.300">
    <property type="entry name" value="P-loop containing nucleotide triphosphate hydrolases"/>
    <property type="match status" value="2"/>
</dbReference>
<dbReference type="HAMAP" id="MF_01382">
    <property type="entry name" value="SecA"/>
    <property type="match status" value="1"/>
</dbReference>
<keyword evidence="10 15" id="KW-0067">ATP-binding</keyword>
<accession>A0A1E8FA21</accession>
<dbReference type="Pfam" id="PF02810">
    <property type="entry name" value="SEC-C"/>
    <property type="match status" value="1"/>
</dbReference>
<dbReference type="Pfam" id="PF07516">
    <property type="entry name" value="SecA_SW"/>
    <property type="match status" value="1"/>
</dbReference>
<evidence type="ECO:0000256" key="4">
    <source>
        <dbReference type="ARBA" id="ARBA00022475"/>
    </source>
</evidence>
<dbReference type="InterPro" id="IPR001650">
    <property type="entry name" value="Helicase_C-like"/>
</dbReference>
<dbReference type="InterPro" id="IPR027417">
    <property type="entry name" value="P-loop_NTPase"/>
</dbReference>
<feature type="domain" description="Helicase C-terminal" evidence="20">
    <location>
        <begin position="437"/>
        <end position="635"/>
    </location>
</feature>
<dbReference type="InterPro" id="IPR036266">
    <property type="entry name" value="SecA_Wing/Scaffold_sf"/>
</dbReference>
<comment type="similarity">
    <text evidence="2 15 16">Belongs to the SecA family.</text>
</comment>
<dbReference type="Pfam" id="PF21090">
    <property type="entry name" value="P-loop_SecA"/>
    <property type="match status" value="1"/>
</dbReference>
<dbReference type="InterPro" id="IPR011130">
    <property type="entry name" value="SecA_preprotein_X-link_dom"/>
</dbReference>
<feature type="compositionally biased region" description="Basic residues" evidence="18">
    <location>
        <begin position="892"/>
        <end position="902"/>
    </location>
</feature>
<feature type="domain" description="SecA family profile" evidence="21">
    <location>
        <begin position="3"/>
        <end position="619"/>
    </location>
</feature>
<feature type="region of interest" description="Disordered" evidence="18">
    <location>
        <begin position="834"/>
        <end position="902"/>
    </location>
</feature>
<dbReference type="Pfam" id="PF01043">
    <property type="entry name" value="SecA_PP_bind"/>
    <property type="match status" value="1"/>
</dbReference>
<feature type="domain" description="Helicase ATP-binding" evidence="19">
    <location>
        <begin position="89"/>
        <end position="247"/>
    </location>
</feature>
<dbReference type="GO" id="GO:0017038">
    <property type="term" value="P:protein import"/>
    <property type="evidence" value="ECO:0007669"/>
    <property type="project" value="InterPro"/>
</dbReference>
<evidence type="ECO:0000256" key="3">
    <source>
        <dbReference type="ARBA" id="ARBA00022448"/>
    </source>
</evidence>
<comment type="cofactor">
    <cofactor evidence="1">
        <name>Zn(2+)</name>
        <dbReference type="ChEBI" id="CHEBI:29105"/>
    </cofactor>
</comment>
<keyword evidence="13 15" id="KW-0811">Translocation</keyword>
<feature type="binding site" evidence="15">
    <location>
        <position position="87"/>
    </location>
    <ligand>
        <name>ATP</name>
        <dbReference type="ChEBI" id="CHEBI:30616"/>
    </ligand>
</feature>
<keyword evidence="8 15" id="KW-0547">Nucleotide-binding</keyword>
<evidence type="ECO:0000256" key="1">
    <source>
        <dbReference type="ARBA" id="ARBA00001947"/>
    </source>
</evidence>
<dbReference type="AlphaFoldDB" id="A0A1E8FA21"/>
<dbReference type="InterPro" id="IPR011115">
    <property type="entry name" value="SecA_DEAD"/>
</dbReference>
<reference evidence="22 23" key="1">
    <citation type="submission" date="2016-09" db="EMBL/GenBank/DDBJ databases">
        <title>Alteromonas lipolytica, a new species isolated from sea water.</title>
        <authorList>
            <person name="Wu Y.-H."/>
            <person name="Cheng H."/>
            <person name="Xu X.-W."/>
        </authorList>
    </citation>
    <scope>NUCLEOTIDE SEQUENCE [LARGE SCALE GENOMIC DNA]</scope>
    <source>
        <strain evidence="22 23">JW12</strain>
    </source>
</reference>
<keyword evidence="9" id="KW-0862">Zinc</keyword>
<keyword evidence="7" id="KW-0479">Metal-binding</keyword>
<dbReference type="GO" id="GO:0005524">
    <property type="term" value="F:ATP binding"/>
    <property type="evidence" value="ECO:0007669"/>
    <property type="project" value="UniProtKB-UniRule"/>
</dbReference>
<evidence type="ECO:0000256" key="12">
    <source>
        <dbReference type="ARBA" id="ARBA00022967"/>
    </source>
</evidence>
<dbReference type="FunFam" id="1.10.3060.10:FF:000001">
    <property type="entry name" value="Preprotein translocase subunit SecA"/>
    <property type="match status" value="1"/>
</dbReference>
<dbReference type="Pfam" id="PF07517">
    <property type="entry name" value="SecA_DEAD"/>
    <property type="match status" value="1"/>
</dbReference>
<keyword evidence="3 15" id="KW-0813">Transport</keyword>
<evidence type="ECO:0000256" key="7">
    <source>
        <dbReference type="ARBA" id="ARBA00022723"/>
    </source>
</evidence>
<dbReference type="Gene3D" id="3.90.1440.10">
    <property type="entry name" value="SecA, preprotein cross-linking domain"/>
    <property type="match status" value="1"/>
</dbReference>
<evidence type="ECO:0000313" key="22">
    <source>
        <dbReference type="EMBL" id="OFI32626.1"/>
    </source>
</evidence>
<dbReference type="NCBIfam" id="NF009538">
    <property type="entry name" value="PRK12904.1"/>
    <property type="match status" value="1"/>
</dbReference>
<dbReference type="GO" id="GO:0008564">
    <property type="term" value="F:protein-exporting ATPase activity"/>
    <property type="evidence" value="ECO:0007669"/>
    <property type="project" value="UniProtKB-EC"/>
</dbReference>
<dbReference type="GO" id="GO:0046872">
    <property type="term" value="F:metal ion binding"/>
    <property type="evidence" value="ECO:0007669"/>
    <property type="project" value="UniProtKB-KW"/>
</dbReference>
<dbReference type="PROSITE" id="PS51194">
    <property type="entry name" value="HELICASE_CTER"/>
    <property type="match status" value="1"/>
</dbReference>
<evidence type="ECO:0000256" key="2">
    <source>
        <dbReference type="ARBA" id="ARBA00007650"/>
    </source>
</evidence>
<dbReference type="PRINTS" id="PR00906">
    <property type="entry name" value="SECA"/>
</dbReference>
<dbReference type="CDD" id="cd17928">
    <property type="entry name" value="DEXDc_SecA"/>
    <property type="match status" value="1"/>
</dbReference>
<organism evidence="22 23">
    <name type="scientific">Alteromonas lipolytica</name>
    <dbReference type="NCBI Taxonomy" id="1856405"/>
    <lineage>
        <taxon>Bacteria</taxon>
        <taxon>Pseudomonadati</taxon>
        <taxon>Pseudomonadota</taxon>
        <taxon>Gammaproteobacteria</taxon>
        <taxon>Alteromonadales</taxon>
        <taxon>Alteromonadaceae</taxon>
        <taxon>Alteromonas/Salinimonas group</taxon>
        <taxon>Alteromonas</taxon>
    </lineage>
</organism>
<keyword evidence="4 15" id="KW-1003">Cell membrane</keyword>
<dbReference type="FunFam" id="3.90.1440.10:FF:000001">
    <property type="entry name" value="Preprotein translocase subunit SecA"/>
    <property type="match status" value="1"/>
</dbReference>
<keyword evidence="11 15" id="KW-0653">Protein transport</keyword>
<evidence type="ECO:0000256" key="9">
    <source>
        <dbReference type="ARBA" id="ARBA00022833"/>
    </source>
</evidence>
<dbReference type="PROSITE" id="PS51196">
    <property type="entry name" value="SECA_MOTOR_DEAD"/>
    <property type="match status" value="1"/>
</dbReference>
<evidence type="ECO:0000256" key="8">
    <source>
        <dbReference type="ARBA" id="ARBA00022741"/>
    </source>
</evidence>
<dbReference type="RefSeq" id="WP_070178154.1">
    <property type="nucleotide sequence ID" value="NZ_BMJR01000005.1"/>
</dbReference>
<dbReference type="InterPro" id="IPR000185">
    <property type="entry name" value="SecA"/>
</dbReference>
<dbReference type="PANTHER" id="PTHR30612:SF0">
    <property type="entry name" value="CHLOROPLAST PROTEIN-TRANSPORTING ATPASE"/>
    <property type="match status" value="1"/>
</dbReference>
<evidence type="ECO:0000256" key="17">
    <source>
        <dbReference type="SAM" id="Coils"/>
    </source>
</evidence>
<feature type="binding site" evidence="15">
    <location>
        <position position="512"/>
    </location>
    <ligand>
        <name>ATP</name>
        <dbReference type="ChEBI" id="CHEBI:30616"/>
    </ligand>
</feature>
<dbReference type="InterPro" id="IPR036670">
    <property type="entry name" value="SecA_X-link_sf"/>
</dbReference>
<evidence type="ECO:0000256" key="18">
    <source>
        <dbReference type="SAM" id="MobiDB-lite"/>
    </source>
</evidence>
<dbReference type="PROSITE" id="PS01312">
    <property type="entry name" value="SECA"/>
    <property type="match status" value="1"/>
</dbReference>
<feature type="compositionally biased region" description="Basic and acidic residues" evidence="18">
    <location>
        <begin position="834"/>
        <end position="851"/>
    </location>
</feature>
<evidence type="ECO:0000256" key="16">
    <source>
        <dbReference type="RuleBase" id="RU003874"/>
    </source>
</evidence>
<evidence type="ECO:0000256" key="11">
    <source>
        <dbReference type="ARBA" id="ARBA00022927"/>
    </source>
</evidence>
<dbReference type="SUPFAM" id="SSF52540">
    <property type="entry name" value="P-loop containing nucleoside triphosphate hydrolases"/>
    <property type="match status" value="2"/>
</dbReference>
<dbReference type="InterPro" id="IPR044722">
    <property type="entry name" value="SecA_SF2_C"/>
</dbReference>
<comment type="catalytic activity">
    <reaction evidence="15">
        <text>ATP + H2O + cellular proteinSide 1 = ADP + phosphate + cellular proteinSide 2.</text>
        <dbReference type="EC" id="7.4.2.8"/>
    </reaction>
</comment>
<keyword evidence="6" id="KW-0997">Cell inner membrane</keyword>
<dbReference type="EC" id="7.4.2.8" evidence="15"/>
<dbReference type="Proteomes" id="UP000176037">
    <property type="component" value="Unassembled WGS sequence"/>
</dbReference>
<dbReference type="SUPFAM" id="SSF81767">
    <property type="entry name" value="Pre-protein crosslinking domain of SecA"/>
    <property type="match status" value="1"/>
</dbReference>
<evidence type="ECO:0000256" key="13">
    <source>
        <dbReference type="ARBA" id="ARBA00023010"/>
    </source>
</evidence>
<dbReference type="GO" id="GO:0005829">
    <property type="term" value="C:cytosol"/>
    <property type="evidence" value="ECO:0007669"/>
    <property type="project" value="TreeGrafter"/>
</dbReference>
<evidence type="ECO:0000256" key="5">
    <source>
        <dbReference type="ARBA" id="ARBA00022490"/>
    </source>
</evidence>
<comment type="function">
    <text evidence="15">Part of the Sec protein translocase complex. Interacts with the SecYEG preprotein conducting channel. Has a central role in coupling the hydrolysis of ATP to the transfer of proteins into and across the cell membrane, serving both as a receptor for the preprotein-SecB complex and as an ATP-driven molecular motor driving the stepwise translocation of polypeptide chains across the membrane.</text>
</comment>
<dbReference type="FunFam" id="3.40.50.300:FF:000113">
    <property type="entry name" value="Preprotein translocase subunit SecA"/>
    <property type="match status" value="1"/>
</dbReference>
<dbReference type="InterPro" id="IPR014018">
    <property type="entry name" value="SecA_motor_DEAD"/>
</dbReference>
<keyword evidence="5 15" id="KW-0963">Cytoplasm</keyword>
<comment type="subcellular location">
    <subcellularLocation>
        <location evidence="15">Cell membrane</location>
        <topology evidence="15">Peripheral membrane protein</topology>
        <orientation evidence="15">Cytoplasmic side</orientation>
    </subcellularLocation>
    <subcellularLocation>
        <location evidence="15">Cytoplasm</location>
    </subcellularLocation>
    <text evidence="15">Distribution is 50-50.</text>
</comment>
<keyword evidence="12 15" id="KW-1278">Translocase</keyword>
<dbReference type="Gene3D" id="1.10.3060.10">
    <property type="entry name" value="Helical scaffold and wing domains of SecA"/>
    <property type="match status" value="1"/>
</dbReference>
<keyword evidence="14 15" id="KW-0472">Membrane</keyword>
<dbReference type="GO" id="GO:0065002">
    <property type="term" value="P:intracellular protein transmembrane transport"/>
    <property type="evidence" value="ECO:0007669"/>
    <property type="project" value="UniProtKB-UniRule"/>
</dbReference>
<dbReference type="PROSITE" id="PS51192">
    <property type="entry name" value="HELICASE_ATP_BIND_1"/>
    <property type="match status" value="1"/>
</dbReference>
<feature type="binding site" evidence="15">
    <location>
        <begin position="105"/>
        <end position="109"/>
    </location>
    <ligand>
        <name>ATP</name>
        <dbReference type="ChEBI" id="CHEBI:30616"/>
    </ligand>
</feature>
<dbReference type="CDD" id="cd18803">
    <property type="entry name" value="SF2_C_secA"/>
    <property type="match status" value="1"/>
</dbReference>
<feature type="coiled-coil region" evidence="17">
    <location>
        <begin position="14"/>
        <end position="48"/>
    </location>
</feature>
<dbReference type="InterPro" id="IPR011116">
    <property type="entry name" value="SecA_Wing/Scaffold"/>
</dbReference>
<evidence type="ECO:0000259" key="20">
    <source>
        <dbReference type="PROSITE" id="PS51194"/>
    </source>
</evidence>
<dbReference type="InterPro" id="IPR014001">
    <property type="entry name" value="Helicase_ATP-bd"/>
</dbReference>
<dbReference type="InterPro" id="IPR004027">
    <property type="entry name" value="SEC_C_motif"/>
</dbReference>
<dbReference type="PANTHER" id="PTHR30612">
    <property type="entry name" value="SECA INNER MEMBRANE COMPONENT OF SEC PROTEIN SECRETION SYSTEM"/>
    <property type="match status" value="1"/>
</dbReference>